<evidence type="ECO:0000256" key="2">
    <source>
        <dbReference type="SAM" id="Phobius"/>
    </source>
</evidence>
<dbReference type="AlphaFoldDB" id="A0A6C0BZC5"/>
<name>A0A6C0BZC5_9ZZZZ</name>
<organism evidence="3">
    <name type="scientific">viral metagenome</name>
    <dbReference type="NCBI Taxonomy" id="1070528"/>
    <lineage>
        <taxon>unclassified sequences</taxon>
        <taxon>metagenomes</taxon>
        <taxon>organismal metagenomes</taxon>
    </lineage>
</organism>
<dbReference type="EMBL" id="MN739302">
    <property type="protein sequence ID" value="QHS97697.1"/>
    <property type="molecule type" value="Genomic_DNA"/>
</dbReference>
<proteinExistence type="predicted"/>
<keyword evidence="2" id="KW-1133">Transmembrane helix</keyword>
<sequence>MPDCQQTDGVMFCSGDWECGPVGSDFCQYPHPGPMDCTSRSLTNNILCEEFYKPTITATGEQNRCNLKCQWVGPKKRNILRSALLWGAGIAGIVILVLLFTHHKSSTRGAAPLVTNRPYSSRVANGDLPQMPQVAGGGEDYQYDASTSSRQA</sequence>
<evidence type="ECO:0000313" key="3">
    <source>
        <dbReference type="EMBL" id="QHS97697.1"/>
    </source>
</evidence>
<reference evidence="3" key="1">
    <citation type="journal article" date="2020" name="Nature">
        <title>Giant virus diversity and host interactions through global metagenomics.</title>
        <authorList>
            <person name="Schulz F."/>
            <person name="Roux S."/>
            <person name="Paez-Espino D."/>
            <person name="Jungbluth S."/>
            <person name="Walsh D.A."/>
            <person name="Denef V.J."/>
            <person name="McMahon K.D."/>
            <person name="Konstantinidis K.T."/>
            <person name="Eloe-Fadrosh E.A."/>
            <person name="Kyrpides N.C."/>
            <person name="Woyke T."/>
        </authorList>
    </citation>
    <scope>NUCLEOTIDE SEQUENCE</scope>
    <source>
        <strain evidence="3">GVMAG-M-3300020182-33</strain>
    </source>
</reference>
<feature type="transmembrane region" description="Helical" evidence="2">
    <location>
        <begin position="83"/>
        <end position="101"/>
    </location>
</feature>
<evidence type="ECO:0000256" key="1">
    <source>
        <dbReference type="SAM" id="MobiDB-lite"/>
    </source>
</evidence>
<feature type="region of interest" description="Disordered" evidence="1">
    <location>
        <begin position="121"/>
        <end position="152"/>
    </location>
</feature>
<keyword evidence="2" id="KW-0472">Membrane</keyword>
<keyword evidence="2" id="KW-0812">Transmembrane</keyword>
<protein>
    <submittedName>
        <fullName evidence="3">Uncharacterized protein</fullName>
    </submittedName>
</protein>
<accession>A0A6C0BZC5</accession>